<proteinExistence type="predicted"/>
<dbReference type="Proteomes" id="UP000251835">
    <property type="component" value="Unassembled WGS sequence"/>
</dbReference>
<gene>
    <name evidence="1" type="ORF">C7377_1412</name>
</gene>
<dbReference type="Pfam" id="PF03013">
    <property type="entry name" value="Pyr_excise"/>
    <property type="match status" value="1"/>
</dbReference>
<evidence type="ECO:0008006" key="3">
    <source>
        <dbReference type="Google" id="ProtNLM"/>
    </source>
</evidence>
<name>A0A7L4URY0_BALHA</name>
<dbReference type="EMBL" id="QENZ01000004">
    <property type="protein sequence ID" value="PVX51079.1"/>
    <property type="molecule type" value="Genomic_DNA"/>
</dbReference>
<evidence type="ECO:0000313" key="2">
    <source>
        <dbReference type="Proteomes" id="UP000251835"/>
    </source>
</evidence>
<reference evidence="1 2" key="1">
    <citation type="submission" date="2018-05" db="EMBL/GenBank/DDBJ databases">
        <title>Genomic Encyclopedia of Type Strains, Phase IV (KMG-IV): sequencing the most valuable type-strain genomes for metagenomic binning, comparative biology and taxonomic classification.</title>
        <authorList>
            <person name="Goeker M."/>
        </authorList>
    </citation>
    <scope>NUCLEOTIDE SEQUENCE [LARGE SCALE GENOMIC DNA]</scope>
    <source>
        <strain evidence="1 2">DSM 28579</strain>
    </source>
</reference>
<dbReference type="OrthoDB" id="9782576at2"/>
<evidence type="ECO:0000313" key="1">
    <source>
        <dbReference type="EMBL" id="PVX51079.1"/>
    </source>
</evidence>
<dbReference type="InterPro" id="IPR004260">
    <property type="entry name" value="Pyr-dimer_DNA_glycosylase"/>
</dbReference>
<dbReference type="AlphaFoldDB" id="A0A7L4URY0"/>
<organism evidence="1 2">
    <name type="scientific">Balneicella halophila</name>
    <dbReference type="NCBI Taxonomy" id="1537566"/>
    <lineage>
        <taxon>Bacteria</taxon>
        <taxon>Pseudomonadati</taxon>
        <taxon>Bacteroidota</taxon>
        <taxon>Bacteroidia</taxon>
        <taxon>Bacteroidales</taxon>
        <taxon>Balneicellaceae</taxon>
        <taxon>Balneicella</taxon>
    </lineage>
</organism>
<keyword evidence="2" id="KW-1185">Reference proteome</keyword>
<sequence>MRIWSLHPKYLDAKGLVALWRETLLAKNVLENKTKGYRNHPQLLRFKATEKPVATINFYLSVIYEEANIRGYRFNKEKIGAFKEVEKIAVTSGQLNYEKEHLLRKLDQRDYAKYKQFKDLDLFEVHPLFYIVSGEIESWEKIS</sequence>
<comment type="caution">
    <text evidence="1">The sequence shown here is derived from an EMBL/GenBank/DDBJ whole genome shotgun (WGS) entry which is preliminary data.</text>
</comment>
<accession>A0A7L4URY0</accession>
<protein>
    <recommendedName>
        <fullName evidence="3">Pyrimidine dimer DNA glycosylase /DNA-(Apurinic or apyrimidinic site) lyase</fullName>
    </recommendedName>
</protein>
<dbReference type="RefSeq" id="WP_116496616.1">
    <property type="nucleotide sequence ID" value="NZ_QENZ01000004.1"/>
</dbReference>